<protein>
    <recommendedName>
        <fullName evidence="1">C1q domain-containing protein</fullName>
    </recommendedName>
</protein>
<name>A0A838Y4G9_9NEIS</name>
<evidence type="ECO:0000259" key="1">
    <source>
        <dbReference type="PROSITE" id="PS50871"/>
    </source>
</evidence>
<feature type="domain" description="C1q" evidence="1">
    <location>
        <begin position="368"/>
        <end position="500"/>
    </location>
</feature>
<dbReference type="InterPro" id="IPR001073">
    <property type="entry name" value="C1q_dom"/>
</dbReference>
<dbReference type="EMBL" id="JACERN010000034">
    <property type="protein sequence ID" value="MBA4709596.1"/>
    <property type="molecule type" value="Genomic_DNA"/>
</dbReference>
<keyword evidence="3" id="KW-1185">Reference proteome</keyword>
<organism evidence="2 3">
    <name type="scientific">Aquitalea aquatica</name>
    <dbReference type="NCBI Taxonomy" id="3044273"/>
    <lineage>
        <taxon>Bacteria</taxon>
        <taxon>Pseudomonadati</taxon>
        <taxon>Pseudomonadota</taxon>
        <taxon>Betaproteobacteria</taxon>
        <taxon>Neisseriales</taxon>
        <taxon>Chromobacteriaceae</taxon>
        <taxon>Aquitalea</taxon>
    </lineage>
</organism>
<evidence type="ECO:0000313" key="3">
    <source>
        <dbReference type="Proteomes" id="UP000545606"/>
    </source>
</evidence>
<dbReference type="Gene3D" id="2.60.120.40">
    <property type="match status" value="1"/>
</dbReference>
<dbReference type="SUPFAM" id="SSF49842">
    <property type="entry name" value="TNF-like"/>
    <property type="match status" value="1"/>
</dbReference>
<reference evidence="2 3" key="1">
    <citation type="submission" date="2020-07" db="EMBL/GenBank/DDBJ databases">
        <title>Draft genome sequence of violacein-producing bacteria and related species.</title>
        <authorList>
            <person name="Wilson H.S."/>
            <person name="De Leon M.E."/>
        </authorList>
    </citation>
    <scope>NUCLEOTIDE SEQUENCE [LARGE SCALE GENOMIC DNA]</scope>
    <source>
        <strain evidence="2 3">HSC-21Su07</strain>
    </source>
</reference>
<evidence type="ECO:0000313" key="2">
    <source>
        <dbReference type="EMBL" id="MBA4709596.1"/>
    </source>
</evidence>
<comment type="caution">
    <text evidence="2">The sequence shown here is derived from an EMBL/GenBank/DDBJ whole genome shotgun (WGS) entry which is preliminary data.</text>
</comment>
<sequence length="500" mass="50487">SINYLIEASYADVDSNPVLLPYYNSASPSSPYSGQGNNGLTQPTARKGTVVLTAKAGVPAATGSQTTPVPDFGNVGLYVVTVAYGQTQITAGNISQYAAAPFISLVNMGQVQTQAGTAFQAGGTAPAYTLAPSPAITAYASGQRFRVAFGAAGTTGSNTLNISGLGAVSLKQYGPDGTLVPAVIPGPMLSDVEYNGTVAIVLDPVVTGFSSLQSLTAVAASNALTVTLPPGAQAYRSATLANGATTSLSNAAALTLTIPTGATLGMGNGLQGQIAVLELYAGGTPQLAVCNAAGVVDLSETGLVSTTAIGAGSTSSSTIYSTTAVTNSPYRLVGYITLTEATAGTYASQPTNVISAGGIAGLAPAVMLKGLMSNFSATGNSQSISASTNTAIICNTKASDDLGEYSTSTGRFTATNTGTYIFAGNVHGTSVTNAQRILMLYVNGVERYRLQEIFSASGNAGIAGSSIPIQLNAGDYVQMYYFYGSTDTLNGATFSGWRIK</sequence>
<proteinExistence type="predicted"/>
<accession>A0A838Y4G9</accession>
<dbReference type="PROSITE" id="PS50871">
    <property type="entry name" value="C1Q"/>
    <property type="match status" value="1"/>
</dbReference>
<feature type="non-terminal residue" evidence="2">
    <location>
        <position position="1"/>
    </location>
</feature>
<gene>
    <name evidence="2" type="ORF">H2Z84_14540</name>
</gene>
<dbReference type="Pfam" id="PF00386">
    <property type="entry name" value="C1q"/>
    <property type="match status" value="1"/>
</dbReference>
<dbReference type="AlphaFoldDB" id="A0A838Y4G9"/>
<dbReference type="InterPro" id="IPR008983">
    <property type="entry name" value="Tumour_necrosis_fac-like_dom"/>
</dbReference>
<dbReference type="Proteomes" id="UP000545606">
    <property type="component" value="Unassembled WGS sequence"/>
</dbReference>
<dbReference type="RefSeq" id="WP_220272856.1">
    <property type="nucleotide sequence ID" value="NZ_JACERN010000034.1"/>
</dbReference>